<reference evidence="2 3" key="1">
    <citation type="journal article" date="2007" name="J. Bacteriol.">
        <title>Whole-genome analysis of the methyl tert-butyl ether-degrading beta-proteobacterium Methylibium petroleiphilum PM1.</title>
        <authorList>
            <person name="Kane S.R."/>
            <person name="Chakicherla A.Y."/>
            <person name="Chain P.S.G."/>
            <person name="Schmidt R."/>
            <person name="Shin M.W."/>
            <person name="Legler T.C."/>
            <person name="Scow K.M."/>
            <person name="Larimer F.W."/>
            <person name="Lucas S.M."/>
            <person name="Richardson P.M."/>
            <person name="Hristova K.R."/>
        </authorList>
    </citation>
    <scope>NUCLEOTIDE SEQUENCE [LARGE SCALE GENOMIC DNA]</scope>
    <source>
        <strain evidence="3">ATCC BAA-1232 / LMG 22953 / PM1</strain>
        <plasmid evidence="2 3">RPME01</plasmid>
    </source>
</reference>
<keyword evidence="1" id="KW-1133">Transmembrane helix</keyword>
<name>A2SN61_METPP</name>
<dbReference type="AlphaFoldDB" id="A2SN61"/>
<protein>
    <submittedName>
        <fullName evidence="2">Uncharacterized protein</fullName>
    </submittedName>
</protein>
<keyword evidence="2" id="KW-0614">Plasmid</keyword>
<dbReference type="RefSeq" id="WP_011831588.1">
    <property type="nucleotide sequence ID" value="NC_008826.1"/>
</dbReference>
<evidence type="ECO:0000256" key="1">
    <source>
        <dbReference type="SAM" id="Phobius"/>
    </source>
</evidence>
<dbReference type="eggNOG" id="ENOG5032ZHD">
    <property type="taxonomic scope" value="Bacteria"/>
</dbReference>
<keyword evidence="1" id="KW-0812">Transmembrane</keyword>
<evidence type="ECO:0000313" key="2">
    <source>
        <dbReference type="EMBL" id="ABM97000.1"/>
    </source>
</evidence>
<sequence>MIQLNLQDPAVQAALISAVGSIVTAAIAAICAALVGQQIAGRRRLAEKLVVAQKDIEFLLAVEQHHCEVHQAREGASQKLRIRKTVKDHGYLWSGRFTPGRLQHPEFAHRHAGH</sequence>
<proteinExistence type="predicted"/>
<feature type="transmembrane region" description="Helical" evidence="1">
    <location>
        <begin position="12"/>
        <end position="35"/>
    </location>
</feature>
<dbReference type="Proteomes" id="UP000000366">
    <property type="component" value="Plasmid RPME01"/>
</dbReference>
<accession>A2SN61</accession>
<evidence type="ECO:0000313" key="3">
    <source>
        <dbReference type="Proteomes" id="UP000000366"/>
    </source>
</evidence>
<dbReference type="KEGG" id="mpt:Mpe_B0225"/>
<organism evidence="2 3">
    <name type="scientific">Methylibium petroleiphilum (strain ATCC BAA-1232 / LMG 22953 / PM1)</name>
    <dbReference type="NCBI Taxonomy" id="420662"/>
    <lineage>
        <taxon>Bacteria</taxon>
        <taxon>Pseudomonadati</taxon>
        <taxon>Pseudomonadota</taxon>
        <taxon>Betaproteobacteria</taxon>
        <taxon>Burkholderiales</taxon>
        <taxon>Sphaerotilaceae</taxon>
        <taxon>Methylibium</taxon>
    </lineage>
</organism>
<dbReference type="EMBL" id="CP000556">
    <property type="protein sequence ID" value="ABM97000.1"/>
    <property type="molecule type" value="Genomic_DNA"/>
</dbReference>
<geneLocation type="plasmid" evidence="2 3">
    <name>RPME01</name>
</geneLocation>
<gene>
    <name evidence="2" type="ordered locus">Mpe_B0225</name>
</gene>
<keyword evidence="1" id="KW-0472">Membrane</keyword>
<keyword evidence="3" id="KW-1185">Reference proteome</keyword>
<dbReference type="HOGENOM" id="CLU_130838_0_0_4"/>